<accession>X0YAZ6</accession>
<dbReference type="Gene3D" id="3.40.720.10">
    <property type="entry name" value="Alkaline Phosphatase, subunit A"/>
    <property type="match status" value="1"/>
</dbReference>
<gene>
    <name evidence="2" type="ORF">S01H1_76086</name>
</gene>
<feature type="non-terminal residue" evidence="2">
    <location>
        <position position="236"/>
    </location>
</feature>
<dbReference type="InterPro" id="IPR000917">
    <property type="entry name" value="Sulfatase_N"/>
</dbReference>
<dbReference type="AlphaFoldDB" id="X0YAZ6"/>
<dbReference type="EMBL" id="BARS01051040">
    <property type="protein sequence ID" value="GAG52984.1"/>
    <property type="molecule type" value="Genomic_DNA"/>
</dbReference>
<proteinExistence type="predicted"/>
<evidence type="ECO:0000259" key="1">
    <source>
        <dbReference type="Pfam" id="PF00884"/>
    </source>
</evidence>
<comment type="caution">
    <text evidence="2">The sequence shown here is derived from an EMBL/GenBank/DDBJ whole genome shotgun (WGS) entry which is preliminary data.</text>
</comment>
<name>X0YAZ6_9ZZZZ</name>
<dbReference type="PANTHER" id="PTHR43751">
    <property type="entry name" value="SULFATASE"/>
    <property type="match status" value="1"/>
</dbReference>
<protein>
    <recommendedName>
        <fullName evidence="1">Sulfatase N-terminal domain-containing protein</fullName>
    </recommendedName>
</protein>
<evidence type="ECO:0000313" key="2">
    <source>
        <dbReference type="EMBL" id="GAG52984.1"/>
    </source>
</evidence>
<dbReference type="Pfam" id="PF00884">
    <property type="entry name" value="Sulfatase"/>
    <property type="match status" value="1"/>
</dbReference>
<dbReference type="PANTHER" id="PTHR43751:SF3">
    <property type="entry name" value="SULFATASE N-TERMINAL DOMAIN-CONTAINING PROTEIN"/>
    <property type="match status" value="1"/>
</dbReference>
<feature type="domain" description="Sulfatase N-terminal" evidence="1">
    <location>
        <begin position="19"/>
        <end position="191"/>
    </location>
</feature>
<dbReference type="InterPro" id="IPR017850">
    <property type="entry name" value="Alkaline_phosphatase_core_sf"/>
</dbReference>
<organism evidence="2">
    <name type="scientific">marine sediment metagenome</name>
    <dbReference type="NCBI Taxonomy" id="412755"/>
    <lineage>
        <taxon>unclassified sequences</taxon>
        <taxon>metagenomes</taxon>
        <taxon>ecological metagenomes</taxon>
    </lineage>
</organism>
<dbReference type="InterPro" id="IPR052701">
    <property type="entry name" value="GAG_Ulvan_Degrading_Sulfatases"/>
</dbReference>
<sequence>IHGKIKSGYGGVKNSPRIATGEAINLISKTKDFPFFLFLYYDDPHTPYNPPEEANIFLNPTNYEEPFYYPRPIPIKFFTGREYGKLTKQDFNIMQDLYDGEIFNLDNHFGNIIDTLKKFNLFEDTIIIFTSDHGEAFGERKRERGHGRKHYYEQCHVPLIISYPSKIIKGKSYNKITGNIDIVPTILTILGKNYSDQNFYGLPLFSEEGKLNHYDERHVYVETSNVKGIHSVYNDA</sequence>
<reference evidence="2" key="1">
    <citation type="journal article" date="2014" name="Front. Microbiol.">
        <title>High frequency of phylogenetically diverse reductive dehalogenase-homologous genes in deep subseafloor sedimentary metagenomes.</title>
        <authorList>
            <person name="Kawai M."/>
            <person name="Futagami T."/>
            <person name="Toyoda A."/>
            <person name="Takaki Y."/>
            <person name="Nishi S."/>
            <person name="Hori S."/>
            <person name="Arai W."/>
            <person name="Tsubouchi T."/>
            <person name="Morono Y."/>
            <person name="Uchiyama I."/>
            <person name="Ito T."/>
            <person name="Fujiyama A."/>
            <person name="Inagaki F."/>
            <person name="Takami H."/>
        </authorList>
    </citation>
    <scope>NUCLEOTIDE SEQUENCE</scope>
    <source>
        <strain evidence="2">Expedition CK06-06</strain>
    </source>
</reference>
<feature type="non-terminal residue" evidence="2">
    <location>
        <position position="1"/>
    </location>
</feature>
<dbReference type="SUPFAM" id="SSF53649">
    <property type="entry name" value="Alkaline phosphatase-like"/>
    <property type="match status" value="1"/>
</dbReference>